<reference evidence="4" key="2">
    <citation type="journal article" date="2023" name="IMA Fungus">
        <title>Comparative genomic study of the Penicillium genus elucidates a diverse pangenome and 15 lateral gene transfer events.</title>
        <authorList>
            <person name="Petersen C."/>
            <person name="Sorensen T."/>
            <person name="Nielsen M.R."/>
            <person name="Sondergaard T.E."/>
            <person name="Sorensen J.L."/>
            <person name="Fitzpatrick D.A."/>
            <person name="Frisvad J.C."/>
            <person name="Nielsen K.L."/>
        </authorList>
    </citation>
    <scope>NUCLEOTIDE SEQUENCE</scope>
    <source>
        <strain evidence="4">IBT 16125</strain>
    </source>
</reference>
<dbReference type="RefSeq" id="XP_056770315.1">
    <property type="nucleotide sequence ID" value="XM_056906208.1"/>
</dbReference>
<keyword evidence="2" id="KW-0067">ATP-binding</keyword>
<dbReference type="Proteomes" id="UP001213681">
    <property type="component" value="Unassembled WGS sequence"/>
</dbReference>
<dbReference type="PANTHER" id="PTHR13504:SF38">
    <property type="entry name" value="FIDO DOMAIN-CONTAINING PROTEIN"/>
    <property type="match status" value="1"/>
</dbReference>
<gene>
    <name evidence="4" type="ORF">N7458_002825</name>
</gene>
<dbReference type="InterPro" id="IPR036597">
    <property type="entry name" value="Fido-like_dom_sf"/>
</dbReference>
<keyword evidence="5" id="KW-1185">Reference proteome</keyword>
<dbReference type="GO" id="GO:0005524">
    <property type="term" value="F:ATP binding"/>
    <property type="evidence" value="ECO:0007669"/>
    <property type="project" value="UniProtKB-KW"/>
</dbReference>
<dbReference type="EMBL" id="JAPVEA010000002">
    <property type="protein sequence ID" value="KAJ5461273.1"/>
    <property type="molecule type" value="Genomic_DNA"/>
</dbReference>
<reference evidence="4" key="1">
    <citation type="submission" date="2022-12" db="EMBL/GenBank/DDBJ databases">
        <authorList>
            <person name="Petersen C."/>
        </authorList>
    </citation>
    <scope>NUCLEOTIDE SEQUENCE</scope>
    <source>
        <strain evidence="4">IBT 16125</strain>
    </source>
</reference>
<dbReference type="AlphaFoldDB" id="A0AAD6G7J2"/>
<dbReference type="PROSITE" id="PS51459">
    <property type="entry name" value="FIDO"/>
    <property type="match status" value="1"/>
</dbReference>
<protein>
    <recommendedName>
        <fullName evidence="3">Fido domain-containing protein</fullName>
    </recommendedName>
</protein>
<organism evidence="4 5">
    <name type="scientific">Penicillium daleae</name>
    <dbReference type="NCBI Taxonomy" id="63821"/>
    <lineage>
        <taxon>Eukaryota</taxon>
        <taxon>Fungi</taxon>
        <taxon>Dikarya</taxon>
        <taxon>Ascomycota</taxon>
        <taxon>Pezizomycotina</taxon>
        <taxon>Eurotiomycetes</taxon>
        <taxon>Eurotiomycetidae</taxon>
        <taxon>Eurotiales</taxon>
        <taxon>Aspergillaceae</taxon>
        <taxon>Penicillium</taxon>
    </lineage>
</organism>
<dbReference type="PANTHER" id="PTHR13504">
    <property type="entry name" value="FIDO DOMAIN-CONTAINING PROTEIN DDB_G0283145"/>
    <property type="match status" value="1"/>
</dbReference>
<proteinExistence type="predicted"/>
<evidence type="ECO:0000313" key="4">
    <source>
        <dbReference type="EMBL" id="KAJ5461273.1"/>
    </source>
</evidence>
<comment type="caution">
    <text evidence="4">The sequence shown here is derived from an EMBL/GenBank/DDBJ whole genome shotgun (WGS) entry which is preliminary data.</text>
</comment>
<evidence type="ECO:0000313" key="5">
    <source>
        <dbReference type="Proteomes" id="UP001213681"/>
    </source>
</evidence>
<feature type="binding site" evidence="2">
    <location>
        <begin position="281"/>
        <end position="288"/>
    </location>
    <ligand>
        <name>ATP</name>
        <dbReference type="ChEBI" id="CHEBI:30616"/>
    </ligand>
</feature>
<feature type="domain" description="Fido" evidence="3">
    <location>
        <begin position="188"/>
        <end position="350"/>
    </location>
</feature>
<dbReference type="InterPro" id="IPR003812">
    <property type="entry name" value="Fido"/>
</dbReference>
<evidence type="ECO:0000259" key="3">
    <source>
        <dbReference type="PROSITE" id="PS51459"/>
    </source>
</evidence>
<feature type="active site" evidence="1">
    <location>
        <position position="277"/>
    </location>
</feature>
<dbReference type="SUPFAM" id="SSF140931">
    <property type="entry name" value="Fic-like"/>
    <property type="match status" value="1"/>
</dbReference>
<dbReference type="GeneID" id="81596451"/>
<dbReference type="Gene3D" id="1.10.3290.10">
    <property type="entry name" value="Fido-like domain"/>
    <property type="match status" value="1"/>
</dbReference>
<sequence length="364" mass="40922">MNDVSDPISLGRNILRHIKTTPNLDIGIITVPINGLKTTLFITQGEAYSYEIAHVGFNLALTFHHLVNDIDRLATILHFHGTTKDTFLENRILKLLSDMIYGSNKIENAGADLKHKRPLCLKVFRGDDTFENDLQKSDKYYTRIQKQRLDANLPSCHIDILRSHREIVQHAKAAVYIINKLCIDGENPTENIILETYRIVTYKVGAESASWSEYSGVYRTDDVSAGFHTFASPEKIPGKMKDMIHQYDSEIGDVVKTGIIDPSMLAAKYSHIFVNIHPFLDGNARMSRLILNSILLKLGIPNISLGKTESACRLYKEVASSASQMEDIYNGREEEEKPVAYKELASFILKCSAYQMGKALKAAI</sequence>
<evidence type="ECO:0000256" key="1">
    <source>
        <dbReference type="PIRSR" id="PIRSR640198-1"/>
    </source>
</evidence>
<evidence type="ECO:0000256" key="2">
    <source>
        <dbReference type="PIRSR" id="PIRSR640198-2"/>
    </source>
</evidence>
<keyword evidence="2" id="KW-0547">Nucleotide-binding</keyword>
<accession>A0AAD6G7J2</accession>
<name>A0AAD6G7J2_9EURO</name>
<dbReference type="Pfam" id="PF02661">
    <property type="entry name" value="Fic"/>
    <property type="match status" value="1"/>
</dbReference>
<dbReference type="InterPro" id="IPR040198">
    <property type="entry name" value="Fido_containing"/>
</dbReference>